<dbReference type="GO" id="GO:0001181">
    <property type="term" value="F:RNA polymerase I general transcription initiation factor activity"/>
    <property type="evidence" value="ECO:0007669"/>
    <property type="project" value="InterPro"/>
</dbReference>
<dbReference type="InParanoid" id="F0X9E2"/>
<dbReference type="eggNOG" id="KOG2434">
    <property type="taxonomic scope" value="Eukaryota"/>
</dbReference>
<dbReference type="STRING" id="655863.F0X9E2"/>
<feature type="region of interest" description="Disordered" evidence="2">
    <location>
        <begin position="1"/>
        <end position="23"/>
    </location>
</feature>
<dbReference type="PANTHER" id="PTHR12790">
    <property type="entry name" value="TRANSCRIPTION INITIATION FACTOR IA RRN3"/>
    <property type="match status" value="1"/>
</dbReference>
<dbReference type="RefSeq" id="XP_014175043.1">
    <property type="nucleotide sequence ID" value="XM_014319568.1"/>
</dbReference>
<keyword evidence="3" id="KW-0396">Initiation factor</keyword>
<evidence type="ECO:0000256" key="2">
    <source>
        <dbReference type="SAM" id="MobiDB-lite"/>
    </source>
</evidence>
<protein>
    <submittedName>
        <fullName evidence="3">RNA polymerase 1 specific transcription initiation factor rrn3 superfamily</fullName>
    </submittedName>
</protein>
<feature type="region of interest" description="Disordered" evidence="2">
    <location>
        <begin position="348"/>
        <end position="384"/>
    </location>
</feature>
<feature type="region of interest" description="Disordered" evidence="2">
    <location>
        <begin position="58"/>
        <end position="91"/>
    </location>
</feature>
<dbReference type="GO" id="GO:0005634">
    <property type="term" value="C:nucleus"/>
    <property type="evidence" value="ECO:0007669"/>
    <property type="project" value="TreeGrafter"/>
</dbReference>
<dbReference type="Proteomes" id="UP000007796">
    <property type="component" value="Unassembled WGS sequence"/>
</dbReference>
<dbReference type="HOGENOM" id="CLU_010579_1_1_1"/>
<proteinExistence type="inferred from homology"/>
<comment type="similarity">
    <text evidence="1">Belongs to the RRN3 family.</text>
</comment>
<dbReference type="SMR" id="F0X9E2"/>
<dbReference type="Pfam" id="PF05327">
    <property type="entry name" value="RRN3"/>
    <property type="match status" value="1"/>
</dbReference>
<dbReference type="AlphaFoldDB" id="F0X9E2"/>
<gene>
    <name evidence="3" type="ORF">CMQ_3630</name>
</gene>
<accession>F0X9E2</accession>
<feature type="compositionally biased region" description="Acidic residues" evidence="2">
    <location>
        <begin position="693"/>
        <end position="703"/>
    </location>
</feature>
<dbReference type="GO" id="GO:0003743">
    <property type="term" value="F:translation initiation factor activity"/>
    <property type="evidence" value="ECO:0007669"/>
    <property type="project" value="UniProtKB-KW"/>
</dbReference>
<dbReference type="GeneID" id="25976752"/>
<feature type="compositionally biased region" description="Acidic residues" evidence="2">
    <location>
        <begin position="349"/>
        <end position="368"/>
    </location>
</feature>
<reference evidence="3 4" key="1">
    <citation type="journal article" date="2011" name="Proc. Natl. Acad. Sci. U.S.A.">
        <title>Genome and transcriptome analyses of the mountain pine beetle-fungal symbiont Grosmannia clavigera, a lodgepole pine pathogen.</title>
        <authorList>
            <person name="DiGuistini S."/>
            <person name="Wang Y."/>
            <person name="Liao N.Y."/>
            <person name="Taylor G."/>
            <person name="Tanguay P."/>
            <person name="Feau N."/>
            <person name="Henrissat B."/>
            <person name="Chan S.K."/>
            <person name="Hesse-Orce U."/>
            <person name="Alamouti S.M."/>
            <person name="Tsui C.K.M."/>
            <person name="Docking R.T."/>
            <person name="Levasseur A."/>
            <person name="Haridas S."/>
            <person name="Robertson G."/>
            <person name="Birol I."/>
            <person name="Holt R.A."/>
            <person name="Marra M.A."/>
            <person name="Hamelin R.C."/>
            <person name="Hirst M."/>
            <person name="Jones S.J.M."/>
            <person name="Bohlmann J."/>
            <person name="Breuil C."/>
        </authorList>
    </citation>
    <scope>NUCLEOTIDE SEQUENCE [LARGE SCALE GENOMIC DNA]</scope>
    <source>
        <strain evidence="4">kw1407 / UAMH 11150</strain>
    </source>
</reference>
<dbReference type="GO" id="GO:0001042">
    <property type="term" value="F:RNA polymerase I core binding"/>
    <property type="evidence" value="ECO:0007669"/>
    <property type="project" value="TreeGrafter"/>
</dbReference>
<evidence type="ECO:0000313" key="4">
    <source>
        <dbReference type="Proteomes" id="UP000007796"/>
    </source>
</evidence>
<sequence length="724" mass="81761">MMAGPSTPTTVDHSGLLSPVSSSSVPIKSILRINSSAKKSTTFSSNIGRNKLKRKLNDRYDGIEGKDDISETEEDEQDEQDGKTRSPLTKRQKTVHFDLSLNITTEVGKRTLEEAKRSARHALETHAAGDDQEYIELQEAFSNDRDQFHSPGADEEEDSVRPEELVLYVVALTNCTPMLNKSCATLVKQILSCSWIGRDDKFFRAYVQSLVSAQGVYLRPVLEMIVDLFMEPRPSSWRVPDFPTVDRETAQTRLHFGLEYILQLFPAARSTVCKIVSQKFPFPSEHKSVYLCYLDNLLQLRNYAPKLGPELLEAVTSNLVKMDTEFQLDLSDMDDDLVSRVLYQVTSKDDDDDENDGDDADSEGDESDLPGFGEPDYDEEASKIDKSTKLVQKLDAILERLFSLFAPVFEDPDSEASQECLGDMMSDFVNFVLTVPSSRHTQFLVFHFSQRSLALQDIFTGTLLNLGFESNRPATVRQAAASYLSSYVARAARVPRDTVRNVVSILCHRIDMYRRSNSEGCRGPDLRRYQELYSWVQALLYIFCFRWRDLVDSHPDIVDPDDPASFVGHEVEWMPGLKQALTNVIYSVFNPLMVCSPAIVSEFAKLAHSMRFMYIFPRLESNKSIHLSQFVSGHYGNGDALREDAGYTVEDEKRLQLEGNFPFDPYLLPESKRWLEGDYLQWTPIAGVGGYEDGSDDGSEDSDNFGSADEGFEEDTATDPEEDL</sequence>
<feature type="region of interest" description="Disordered" evidence="2">
    <location>
        <begin position="690"/>
        <end position="724"/>
    </location>
</feature>
<evidence type="ECO:0000256" key="1">
    <source>
        <dbReference type="ARBA" id="ARBA00010098"/>
    </source>
</evidence>
<feature type="compositionally biased region" description="Basic and acidic residues" evidence="2">
    <location>
        <begin position="58"/>
        <end position="69"/>
    </location>
</feature>
<organism evidence="4">
    <name type="scientific">Grosmannia clavigera (strain kw1407 / UAMH 11150)</name>
    <name type="common">Blue stain fungus</name>
    <name type="synonym">Graphiocladiella clavigera</name>
    <dbReference type="NCBI Taxonomy" id="655863"/>
    <lineage>
        <taxon>Eukaryota</taxon>
        <taxon>Fungi</taxon>
        <taxon>Dikarya</taxon>
        <taxon>Ascomycota</taxon>
        <taxon>Pezizomycotina</taxon>
        <taxon>Sordariomycetes</taxon>
        <taxon>Sordariomycetidae</taxon>
        <taxon>Ophiostomatales</taxon>
        <taxon>Ophiostomataceae</taxon>
        <taxon>Leptographium</taxon>
    </lineage>
</organism>
<feature type="compositionally biased region" description="Acidic residues" evidence="2">
    <location>
        <begin position="70"/>
        <end position="79"/>
    </location>
</feature>
<dbReference type="InterPro" id="IPR007991">
    <property type="entry name" value="RNA_pol_I_trans_ini_fac_RRN3"/>
</dbReference>
<feature type="compositionally biased region" description="Low complexity" evidence="2">
    <location>
        <begin position="14"/>
        <end position="23"/>
    </location>
</feature>
<dbReference type="EMBL" id="GL629735">
    <property type="protein sequence ID" value="EFX05561.1"/>
    <property type="molecule type" value="Genomic_DNA"/>
</dbReference>
<feature type="compositionally biased region" description="Acidic residues" evidence="2">
    <location>
        <begin position="710"/>
        <end position="724"/>
    </location>
</feature>
<dbReference type="OrthoDB" id="26970at2759"/>
<name>F0X9E2_GROCL</name>
<dbReference type="PANTHER" id="PTHR12790:SF0">
    <property type="entry name" value="RNA POLYMERASE I-SPECIFIC TRANSCRIPTION INITIATION FACTOR RRN3-RELATED"/>
    <property type="match status" value="1"/>
</dbReference>
<dbReference type="GO" id="GO:0006361">
    <property type="term" value="P:transcription initiation at RNA polymerase I promoter"/>
    <property type="evidence" value="ECO:0007669"/>
    <property type="project" value="InterPro"/>
</dbReference>
<dbReference type="FunCoup" id="F0X9E2">
    <property type="interactions" value="577"/>
</dbReference>
<keyword evidence="4" id="KW-1185">Reference proteome</keyword>
<feature type="compositionally biased region" description="Polar residues" evidence="2">
    <location>
        <begin position="1"/>
        <end position="12"/>
    </location>
</feature>
<evidence type="ECO:0000313" key="3">
    <source>
        <dbReference type="EMBL" id="EFX05561.1"/>
    </source>
</evidence>
<keyword evidence="3" id="KW-0648">Protein biosynthesis</keyword>